<organism evidence="2 3">
    <name type="scientific">Giardia intestinalis (strain P15)</name>
    <name type="common">Giardia lamblia</name>
    <dbReference type="NCBI Taxonomy" id="658858"/>
    <lineage>
        <taxon>Eukaryota</taxon>
        <taxon>Metamonada</taxon>
        <taxon>Diplomonadida</taxon>
        <taxon>Hexamitidae</taxon>
        <taxon>Giardiinae</taxon>
        <taxon>Giardia</taxon>
    </lineage>
</organism>
<dbReference type="Pfam" id="PF12796">
    <property type="entry name" value="Ank_2"/>
    <property type="match status" value="2"/>
</dbReference>
<name>E1EZD8_GIAIA</name>
<dbReference type="OrthoDB" id="4735278at2759"/>
<dbReference type="SUPFAM" id="SSF48403">
    <property type="entry name" value="Ankyrin repeat"/>
    <property type="match status" value="2"/>
</dbReference>
<feature type="region of interest" description="Disordered" evidence="1">
    <location>
        <begin position="237"/>
        <end position="256"/>
    </location>
</feature>
<evidence type="ECO:0000313" key="2">
    <source>
        <dbReference type="EMBL" id="EFO64396.1"/>
    </source>
</evidence>
<dbReference type="Gene3D" id="1.25.40.20">
    <property type="entry name" value="Ankyrin repeat-containing domain"/>
    <property type="match status" value="2"/>
</dbReference>
<dbReference type="EMBL" id="ACVC01000096">
    <property type="protein sequence ID" value="EFO64396.1"/>
    <property type="molecule type" value="Genomic_DNA"/>
</dbReference>
<accession>E1EZD8</accession>
<reference evidence="2 3" key="1">
    <citation type="journal article" date="2010" name="BMC Genomics">
        <title>Genome analysis and comparative genomics of a Giardia intestinalis assemblage E isolate.</title>
        <authorList>
            <person name="Jerlstrom-Hultqvist J."/>
            <person name="Franzen O."/>
            <person name="Ankarklev J."/>
            <person name="Xu F."/>
            <person name="Nohynkova E."/>
            <person name="Andersson J.O."/>
            <person name="Svard S.G."/>
            <person name="Andersson B."/>
        </authorList>
    </citation>
    <scope>NUCLEOTIDE SEQUENCE [LARGE SCALE GENOMIC DNA]</scope>
    <source>
        <strain evidence="2 3">P15</strain>
    </source>
</reference>
<proteinExistence type="predicted"/>
<dbReference type="PANTHER" id="PTHR24184:SF11">
    <property type="entry name" value="ANKYRIN REPEAT AND SOCS BOX CONTAINING 3"/>
    <property type="match status" value="1"/>
</dbReference>
<gene>
    <name evidence="2" type="ORF">GLP15_940</name>
</gene>
<sequence length="849" mass="94365">MDDADLWFRAVLAKDSRRVMSLVDRWARSRTAEGETALMLAVRNRSQDMVHALIPHEAGLLTPSGETSLAIAVQIDAPELCELLVREEGGIALPNGSTPLRLAMDLNHIDCVKALAIYYDAGRDEHGLTHLDYAVLDKNTAIVEILCTTGYYSVEAIAEALDLARKDDSPAVVEGLERWLSTNSHLLTPKSGFPLSSRLSPYPVMSDTSYSIAPTNTSSTSPPTLQTRLVPKRISQETVSKPARARPSSAFASQGVRPTTLVPSSLAQVLAQSRAMSYNYKKQICKLEEHTAQLTKRVAESEERNAFLELFCIKQQKYITALSKELHIFREAVYNITSERIEYLYEHPAHKAKDSEYVLGPRAQGLRSPNSDEAPNVKLSQGSIASATIRRLLSTIDESKRTETPQQLSIDLKRLYNHISKTIRYDGDVLSELSADMNTYIKKFNIPRNDLRMAFLDASCGTPKKSKYCSKEHQLQSFAIKSAVNKGAVPQVKSPMNRSTIRGRELKGLPINYEKYRLYSDAAYRQIGSGPFSIPESPSIKGSRVRCTSLPTSPVRRPVITDDELFYMYTPKHFEVLSEPSGPQEHDMHYSNGWNKDESVPLLRTPEASVSSLYQPSISPSVDVTNTMTASTVAQLDVIAYYIVDHIPTPEQYLLKKDDIQSELMLAAHENDLQGCLKHFRDQSGRCTLKGVTALMIAAERGYADCVRVLRRTEAGHQISDPHYATAPSTALMFAALNGHLDCARLLLETDEKITDDRGWTALMCATCSGNRSMIALLLPSQAGYVTTDHFVFGEGFGALSVAILLDNIDTVTILMQNEKERESLSLCQYRAIDLARSKAMRTHLQSFS</sequence>
<dbReference type="Proteomes" id="UP000008974">
    <property type="component" value="Unassembled WGS sequence"/>
</dbReference>
<evidence type="ECO:0000256" key="1">
    <source>
        <dbReference type="SAM" id="MobiDB-lite"/>
    </source>
</evidence>
<dbReference type="SMART" id="SM00248">
    <property type="entry name" value="ANK"/>
    <property type="match status" value="8"/>
</dbReference>
<dbReference type="AlphaFoldDB" id="E1EZD8"/>
<dbReference type="InterPro" id="IPR036770">
    <property type="entry name" value="Ankyrin_rpt-contain_sf"/>
</dbReference>
<dbReference type="Pfam" id="PF00023">
    <property type="entry name" value="Ank"/>
    <property type="match status" value="1"/>
</dbReference>
<dbReference type="VEuPathDB" id="GiardiaDB:GLP15_940"/>
<comment type="caution">
    <text evidence="2">The sequence shown here is derived from an EMBL/GenBank/DDBJ whole genome shotgun (WGS) entry which is preliminary data.</text>
</comment>
<protein>
    <submittedName>
        <fullName evidence="2">Protein 21.1</fullName>
    </submittedName>
</protein>
<dbReference type="PANTHER" id="PTHR24184">
    <property type="entry name" value="SI:CH211-189E2.2"/>
    <property type="match status" value="1"/>
</dbReference>
<evidence type="ECO:0000313" key="3">
    <source>
        <dbReference type="Proteomes" id="UP000008974"/>
    </source>
</evidence>
<feature type="compositionally biased region" description="Low complexity" evidence="1">
    <location>
        <begin position="240"/>
        <end position="253"/>
    </location>
</feature>
<dbReference type="InterPro" id="IPR002110">
    <property type="entry name" value="Ankyrin_rpt"/>
</dbReference>
<dbReference type="OMA" id="KELHIFR"/>